<feature type="domain" description="Peptidase C1A papain C-terminal" evidence="6">
    <location>
        <begin position="1"/>
        <end position="152"/>
    </location>
</feature>
<evidence type="ECO:0000256" key="2">
    <source>
        <dbReference type="ARBA" id="ARBA00022670"/>
    </source>
</evidence>
<dbReference type="SUPFAM" id="SSF54001">
    <property type="entry name" value="Cysteine proteinases"/>
    <property type="match status" value="1"/>
</dbReference>
<dbReference type="SMART" id="SM00645">
    <property type="entry name" value="Pept_C1"/>
    <property type="match status" value="1"/>
</dbReference>
<keyword evidence="2" id="KW-0645">Protease</keyword>
<dbReference type="PANTHER" id="PTHR23402:SF1">
    <property type="entry name" value="PYROGLUTAMYL-PEPTIDASE I"/>
    <property type="match status" value="1"/>
</dbReference>
<dbReference type="Gene3D" id="3.40.630.20">
    <property type="entry name" value="Peptidase C15, pyroglutamyl peptidase I-like"/>
    <property type="match status" value="2"/>
</dbReference>
<dbReference type="InterPro" id="IPR036440">
    <property type="entry name" value="Peptidase_C15-like_sf"/>
</dbReference>
<dbReference type="PANTHER" id="PTHR23402">
    <property type="entry name" value="PROTEASE FAMILY C15 PYROGLUTAMYL-PEPTIDASE I-RELATED"/>
    <property type="match status" value="1"/>
</dbReference>
<dbReference type="AlphaFoldDB" id="A0A3R6W2G5"/>
<dbReference type="SUPFAM" id="SSF53182">
    <property type="entry name" value="Pyrrolidone carboxyl peptidase (pyroglutamate aminopeptidase)"/>
    <property type="match status" value="2"/>
</dbReference>
<dbReference type="InterPro" id="IPR000668">
    <property type="entry name" value="Peptidase_C1A_C"/>
</dbReference>
<accession>A0A3R6W2G5</accession>
<dbReference type="VEuPathDB" id="FungiDB:H310_05021"/>
<dbReference type="Pfam" id="PF01470">
    <property type="entry name" value="Peptidase_C15"/>
    <property type="match status" value="2"/>
</dbReference>
<dbReference type="EMBL" id="QUSY01000067">
    <property type="protein sequence ID" value="RHY33607.1"/>
    <property type="molecule type" value="Genomic_DNA"/>
</dbReference>
<sequence length="938" mass="103359">MYDGMSGNMGCQGGYPTKAIDYVASAGVCLLEDYPYVSGSTSQNESCSTSCAMTATGVKKAVSVAAGDISLVSTLQQRTVVAGVAAGNNEWKQYKSGVLNSCSTSALDHAVVVVGYTDSHWKIKNSWGEVWGDQGFIYLRRTRTNTDGTYPLSNFSTIALPGTMAEAAAALLKEFEEAKREVEAARRHLLESQRAYEREKELYTSALQAKKAYADEVEVLAKKLDTTLADVTMQPDYAIEFQANIGCYQCYVHIDMTNSTTVPFVQLDPSSKKFQLLTSSQHKLLDVALDHAVDATSSIVRVQKDHLHIRIPLTAAAKESRKSSMTVQNYSQLLCRSCNANLKNEGPLWVKALPLPSSNWMEMADFWGAAEGAFEHIPRDGIEAAAGRIYVASADLLLHASNINLDSVQVAKTSSNDAQISCANCTTAIGTIQNNMNVRLFKHCIDTRDGIFASYSCDAVLVSQMLEVIESEGIFRFDIVDESDRRRLFVQVLSWDATIQTSELSHPHKVLKVLPVMVKVIVTALGTFRGYSNPTMALAEHLREDPHVDAAFVIQIAAEAVRETMTPLWQDANENESEATVFLHLGDSDDAKHIVLEQCAYNEATFDVADERGWVCHNETILQGEADVLSTTLPLEKYVALHQVHGVPCRFVISTDPGRYICNYTYFHSLSRTRLHANQFGNIVDNPTTKLVELLKDDPNVHETHVLEVSADGVRAALEPMWQHAAENADEPTVFLHMGVNAGGKQIDLEQFGYNLANFGIPDERGWVANNETITENEAASLETSLPLEKLLAHCTEQGCKMAISNDPGRYICNYTYFLSLSQTKGRPNHTGVDQTDSTTTHLPVESYLATLKEQRVKVELSTGLGTISLHLPSSPKLHPANMMRYVHFVHVPPFSAISEDEQLHSITPLLGLISTLEMQLALKGSFTKFPRVMALGR</sequence>
<proteinExistence type="inferred from homology"/>
<feature type="coiled-coil region" evidence="5">
    <location>
        <begin position="165"/>
        <end position="195"/>
    </location>
</feature>
<protein>
    <recommendedName>
        <fullName evidence="6">Peptidase C1A papain C-terminal domain-containing protein</fullName>
    </recommendedName>
</protein>
<evidence type="ECO:0000256" key="3">
    <source>
        <dbReference type="ARBA" id="ARBA00022801"/>
    </source>
</evidence>
<name>A0A3R6W2G5_9STRA</name>
<comment type="caution">
    <text evidence="7">The sequence shown here is derived from an EMBL/GenBank/DDBJ whole genome shotgun (WGS) entry which is preliminary data.</text>
</comment>
<dbReference type="Pfam" id="PF09814">
    <property type="entry name" value="HECT_2"/>
    <property type="match status" value="1"/>
</dbReference>
<keyword evidence="3" id="KW-0378">Hydrolase</keyword>
<keyword evidence="8" id="KW-1185">Reference proteome</keyword>
<dbReference type="InterPro" id="IPR039417">
    <property type="entry name" value="Peptidase_C1A_papain-like"/>
</dbReference>
<reference evidence="7 8" key="1">
    <citation type="submission" date="2018-08" db="EMBL/GenBank/DDBJ databases">
        <title>Aphanomyces genome sequencing and annotation.</title>
        <authorList>
            <person name="Minardi D."/>
            <person name="Oidtmann B."/>
            <person name="Van Der Giezen M."/>
            <person name="Studholme D.J."/>
        </authorList>
    </citation>
    <scope>NUCLEOTIDE SEQUENCE [LARGE SCALE GENOMIC DNA]</scope>
    <source>
        <strain evidence="7 8">NJM0002</strain>
    </source>
</reference>
<evidence type="ECO:0000256" key="1">
    <source>
        <dbReference type="ARBA" id="ARBA00006641"/>
    </source>
</evidence>
<organism evidence="7 8">
    <name type="scientific">Aphanomyces invadans</name>
    <dbReference type="NCBI Taxonomy" id="157072"/>
    <lineage>
        <taxon>Eukaryota</taxon>
        <taxon>Sar</taxon>
        <taxon>Stramenopiles</taxon>
        <taxon>Oomycota</taxon>
        <taxon>Saprolegniomycetes</taxon>
        <taxon>Saprolegniales</taxon>
        <taxon>Verrucalvaceae</taxon>
        <taxon>Aphanomyces</taxon>
    </lineage>
</organism>
<dbReference type="Pfam" id="PF00112">
    <property type="entry name" value="Peptidase_C1"/>
    <property type="match status" value="1"/>
</dbReference>
<dbReference type="GO" id="GO:0008234">
    <property type="term" value="F:cysteine-type peptidase activity"/>
    <property type="evidence" value="ECO:0007669"/>
    <property type="project" value="UniProtKB-KW"/>
</dbReference>
<dbReference type="CDD" id="cd02248">
    <property type="entry name" value="Peptidase_C1A"/>
    <property type="match status" value="1"/>
</dbReference>
<comment type="similarity">
    <text evidence="1">Belongs to the peptidase C15 family.</text>
</comment>
<evidence type="ECO:0000259" key="6">
    <source>
        <dbReference type="SMART" id="SM00645"/>
    </source>
</evidence>
<evidence type="ECO:0000313" key="8">
    <source>
        <dbReference type="Proteomes" id="UP000285060"/>
    </source>
</evidence>
<dbReference type="InterPro" id="IPR038765">
    <property type="entry name" value="Papain-like_cys_pep_sf"/>
</dbReference>
<dbReference type="InterPro" id="IPR019193">
    <property type="entry name" value="UBQ-conj_enz_E2-bd_prot"/>
</dbReference>
<dbReference type="Gene3D" id="3.90.70.10">
    <property type="entry name" value="Cysteine proteinases"/>
    <property type="match status" value="1"/>
</dbReference>
<dbReference type="Proteomes" id="UP000285060">
    <property type="component" value="Unassembled WGS sequence"/>
</dbReference>
<dbReference type="VEuPathDB" id="FungiDB:H310_05019"/>
<evidence type="ECO:0000313" key="7">
    <source>
        <dbReference type="EMBL" id="RHY33607.1"/>
    </source>
</evidence>
<keyword evidence="5" id="KW-0175">Coiled coil</keyword>
<dbReference type="VEuPathDB" id="FungiDB:H310_05020"/>
<evidence type="ECO:0000256" key="5">
    <source>
        <dbReference type="SAM" id="Coils"/>
    </source>
</evidence>
<gene>
    <name evidence="7" type="ORF">DYB32_001492</name>
</gene>
<dbReference type="GO" id="GO:0006508">
    <property type="term" value="P:proteolysis"/>
    <property type="evidence" value="ECO:0007669"/>
    <property type="project" value="UniProtKB-KW"/>
</dbReference>
<dbReference type="InterPro" id="IPR016125">
    <property type="entry name" value="Peptidase_C15-like"/>
</dbReference>
<keyword evidence="4" id="KW-0788">Thiol protease</keyword>
<evidence type="ECO:0000256" key="4">
    <source>
        <dbReference type="ARBA" id="ARBA00022807"/>
    </source>
</evidence>